<proteinExistence type="predicted"/>
<comment type="caution">
    <text evidence="1">The sequence shown here is derived from an EMBL/GenBank/DDBJ whole genome shotgun (WGS) entry which is preliminary data.</text>
</comment>
<dbReference type="SUPFAM" id="SSF53756">
    <property type="entry name" value="UDP-Glycosyltransferase/glycogen phosphorylase"/>
    <property type="match status" value="1"/>
</dbReference>
<accession>X1LJF6</accession>
<evidence type="ECO:0000313" key="1">
    <source>
        <dbReference type="EMBL" id="GAI02495.1"/>
    </source>
</evidence>
<sequence length="259" mass="30356">MEVHQFATSLSYGDAISNEMMEIRQALKEEGYCSEIFVKLFDPRMAKHIKDYREYKKFSSSQNVVIFHFSIGSPVSKVFFRIPDKKIMIYHNITPYEYFLDYHRGDAIGDTATYMKQYFLSQGFESQIYCLTRDDGLENESELFDNFKAPSAGDMSFFHFALPSPLTPAFIKLKSKKVILYHNITPEKYFTDYSQEMARLCRRGRDELRSLTPYVDLALADSEFNRRELLEFGFKKTAVFPLFVDYKKYEKPLRANSGL</sequence>
<name>X1LJF6_9ZZZZ</name>
<reference evidence="1" key="1">
    <citation type="journal article" date="2014" name="Front. Microbiol.">
        <title>High frequency of phylogenetically diverse reductive dehalogenase-homologous genes in deep subseafloor sedimentary metagenomes.</title>
        <authorList>
            <person name="Kawai M."/>
            <person name="Futagami T."/>
            <person name="Toyoda A."/>
            <person name="Takaki Y."/>
            <person name="Nishi S."/>
            <person name="Hori S."/>
            <person name="Arai W."/>
            <person name="Tsubouchi T."/>
            <person name="Morono Y."/>
            <person name="Uchiyama I."/>
            <person name="Ito T."/>
            <person name="Fujiyama A."/>
            <person name="Inagaki F."/>
            <person name="Takami H."/>
        </authorList>
    </citation>
    <scope>NUCLEOTIDE SEQUENCE</scope>
    <source>
        <strain evidence="1">Expedition CK06-06</strain>
    </source>
</reference>
<feature type="non-terminal residue" evidence="1">
    <location>
        <position position="259"/>
    </location>
</feature>
<gene>
    <name evidence="1" type="ORF">S06H3_20855</name>
</gene>
<dbReference type="EMBL" id="BARV01010859">
    <property type="protein sequence ID" value="GAI02495.1"/>
    <property type="molecule type" value="Genomic_DNA"/>
</dbReference>
<dbReference type="AlphaFoldDB" id="X1LJF6"/>
<protein>
    <submittedName>
        <fullName evidence="1">Uncharacterized protein</fullName>
    </submittedName>
</protein>
<organism evidence="1">
    <name type="scientific">marine sediment metagenome</name>
    <dbReference type="NCBI Taxonomy" id="412755"/>
    <lineage>
        <taxon>unclassified sequences</taxon>
        <taxon>metagenomes</taxon>
        <taxon>ecological metagenomes</taxon>
    </lineage>
</organism>